<keyword evidence="6" id="KW-1185">Reference proteome</keyword>
<dbReference type="PANTHER" id="PTHR43827">
    <property type="entry name" value="2,5-DIKETO-D-GLUCONIC ACID REDUCTASE"/>
    <property type="match status" value="1"/>
</dbReference>
<dbReference type="Gene3D" id="3.20.20.100">
    <property type="entry name" value="NADP-dependent oxidoreductase domain"/>
    <property type="match status" value="1"/>
</dbReference>
<dbReference type="InterPro" id="IPR023210">
    <property type="entry name" value="NADP_OxRdtase_dom"/>
</dbReference>
<evidence type="ECO:0000259" key="4">
    <source>
        <dbReference type="Pfam" id="PF00248"/>
    </source>
</evidence>
<dbReference type="InterPro" id="IPR036812">
    <property type="entry name" value="NAD(P)_OxRdtase_dom_sf"/>
</dbReference>
<evidence type="ECO:0000256" key="2">
    <source>
        <dbReference type="ARBA" id="ARBA00022857"/>
    </source>
</evidence>
<sequence>MWRALEEAYAAGKVRAIGLSNVERPDVENILGSATVRPMVNQVLAHISNTPADLISWCQAEGLLVQAYSPVAHGELLKNTEVAGIAQQYGVSVPQLSIRYCLQLGLLPLPKTTDSDHMRENAAVDFEISAADMDRLLGVAQIEDYGDASLMPVYGGAMNLRTMATMLVRSLRR</sequence>
<name>A0ABW0GR77_9MICO</name>
<dbReference type="PANTHER" id="PTHR43827:SF3">
    <property type="entry name" value="NADP-DEPENDENT OXIDOREDUCTASE DOMAIN-CONTAINING PROTEIN"/>
    <property type="match status" value="1"/>
</dbReference>
<accession>A0ABW0GR77</accession>
<comment type="caution">
    <text evidence="5">The sequence shown here is derived from an EMBL/GenBank/DDBJ whole genome shotgun (WGS) entry which is preliminary data.</text>
</comment>
<keyword evidence="2" id="KW-0521">NADP</keyword>
<evidence type="ECO:0000313" key="5">
    <source>
        <dbReference type="EMBL" id="MFC5382042.1"/>
    </source>
</evidence>
<comment type="similarity">
    <text evidence="1">Belongs to the aldo/keto reductase family.</text>
</comment>
<dbReference type="InterPro" id="IPR020471">
    <property type="entry name" value="AKR"/>
</dbReference>
<dbReference type="PRINTS" id="PR00069">
    <property type="entry name" value="ALDKETRDTASE"/>
</dbReference>
<dbReference type="Pfam" id="PF00248">
    <property type="entry name" value="Aldo_ket_red"/>
    <property type="match status" value="1"/>
</dbReference>
<reference evidence="6" key="1">
    <citation type="journal article" date="2019" name="Int. J. Syst. Evol. Microbiol.">
        <title>The Global Catalogue of Microorganisms (GCM) 10K type strain sequencing project: providing services to taxonomists for standard genome sequencing and annotation.</title>
        <authorList>
            <consortium name="The Broad Institute Genomics Platform"/>
            <consortium name="The Broad Institute Genome Sequencing Center for Infectious Disease"/>
            <person name="Wu L."/>
            <person name="Ma J."/>
        </authorList>
    </citation>
    <scope>NUCLEOTIDE SEQUENCE [LARGE SCALE GENOMIC DNA]</scope>
    <source>
        <strain evidence="6">CCUG 43114</strain>
    </source>
</reference>
<evidence type="ECO:0000313" key="6">
    <source>
        <dbReference type="Proteomes" id="UP001596122"/>
    </source>
</evidence>
<dbReference type="Proteomes" id="UP001596122">
    <property type="component" value="Unassembled WGS sequence"/>
</dbReference>
<dbReference type="CDD" id="cd19071">
    <property type="entry name" value="AKR_AKR1-5-like"/>
    <property type="match status" value="1"/>
</dbReference>
<keyword evidence="3" id="KW-0560">Oxidoreductase</keyword>
<protein>
    <submittedName>
        <fullName evidence="5">Aldo/keto reductase</fullName>
    </submittedName>
</protein>
<organism evidence="5 6">
    <name type="scientific">Aquipuribacter nitratireducens</name>
    <dbReference type="NCBI Taxonomy" id="650104"/>
    <lineage>
        <taxon>Bacteria</taxon>
        <taxon>Bacillati</taxon>
        <taxon>Actinomycetota</taxon>
        <taxon>Actinomycetes</taxon>
        <taxon>Micrococcales</taxon>
        <taxon>Intrasporangiaceae</taxon>
        <taxon>Aquipuribacter</taxon>
    </lineage>
</organism>
<proteinExistence type="inferred from homology"/>
<dbReference type="SUPFAM" id="SSF51430">
    <property type="entry name" value="NAD(P)-linked oxidoreductase"/>
    <property type="match status" value="1"/>
</dbReference>
<gene>
    <name evidence="5" type="ORF">ACFPJ6_14805</name>
</gene>
<dbReference type="RefSeq" id="WP_340269877.1">
    <property type="nucleotide sequence ID" value="NZ_JBBEOG010000005.1"/>
</dbReference>
<feature type="domain" description="NADP-dependent oxidoreductase" evidence="4">
    <location>
        <begin position="2"/>
        <end position="136"/>
    </location>
</feature>
<dbReference type="EMBL" id="JBHSLD010000014">
    <property type="protein sequence ID" value="MFC5382042.1"/>
    <property type="molecule type" value="Genomic_DNA"/>
</dbReference>
<evidence type="ECO:0000256" key="3">
    <source>
        <dbReference type="ARBA" id="ARBA00023002"/>
    </source>
</evidence>
<evidence type="ECO:0000256" key="1">
    <source>
        <dbReference type="ARBA" id="ARBA00007905"/>
    </source>
</evidence>